<sequence>MKVSNKRQNIFSGIALMGATGLLIGLTVDSVVLMVVACSLGCVVGGFVGWLGGTRFMLIICVGGLLGTAVGYSTGDRDILIVSAGSGAAIFGFIGAQLELFLGKP</sequence>
<dbReference type="KEGG" id="nva:G3M78_07455"/>
<reference evidence="3" key="1">
    <citation type="submission" date="2020-02" db="EMBL/GenBank/DDBJ databases">
        <title>Genomic and physiological characterization of two novel Nitrospinaceae genera.</title>
        <authorList>
            <person name="Mueller A.J."/>
            <person name="Jung M.-Y."/>
            <person name="Strachan C.R."/>
            <person name="Herbold C.W."/>
            <person name="Kirkegaard R.H."/>
            <person name="Daims H."/>
        </authorList>
    </citation>
    <scope>NUCLEOTIDE SEQUENCE [LARGE SCALE GENOMIC DNA]</scope>
</reference>
<feature type="transmembrane region" description="Helical" evidence="1">
    <location>
        <begin position="9"/>
        <end position="26"/>
    </location>
</feature>
<evidence type="ECO:0000313" key="2">
    <source>
        <dbReference type="EMBL" id="QPJ66799.1"/>
    </source>
</evidence>
<accession>A0A7T0G4X6</accession>
<evidence type="ECO:0000256" key="1">
    <source>
        <dbReference type="SAM" id="Phobius"/>
    </source>
</evidence>
<dbReference type="AlphaFoldDB" id="A0A7T0G4X6"/>
<keyword evidence="1" id="KW-1133">Transmembrane helix</keyword>
<keyword evidence="1" id="KW-0472">Membrane</keyword>
<dbReference type="EMBL" id="CP048620">
    <property type="protein sequence ID" value="QPJ66799.1"/>
    <property type="molecule type" value="Genomic_DNA"/>
</dbReference>
<gene>
    <name evidence="2" type="ORF">G3M78_07455</name>
</gene>
<proteinExistence type="predicted"/>
<dbReference type="Proteomes" id="UP000594464">
    <property type="component" value="Chromosome"/>
</dbReference>
<feature type="transmembrane region" description="Helical" evidence="1">
    <location>
        <begin position="56"/>
        <end position="73"/>
    </location>
</feature>
<organism evidence="2 3">
    <name type="scientific">Candidatus Nitrohelix vancouverensis</name>
    <dbReference type="NCBI Taxonomy" id="2705534"/>
    <lineage>
        <taxon>Bacteria</taxon>
        <taxon>Pseudomonadati</taxon>
        <taxon>Nitrospinota/Tectimicrobiota group</taxon>
        <taxon>Nitrospinota</taxon>
        <taxon>Nitrospinia</taxon>
        <taxon>Nitrospinales</taxon>
        <taxon>Nitrospinaceae</taxon>
        <taxon>Candidatus Nitrohelix</taxon>
    </lineage>
</organism>
<evidence type="ECO:0000313" key="3">
    <source>
        <dbReference type="Proteomes" id="UP000594464"/>
    </source>
</evidence>
<feature type="transmembrane region" description="Helical" evidence="1">
    <location>
        <begin position="79"/>
        <end position="102"/>
    </location>
</feature>
<protein>
    <submittedName>
        <fullName evidence="2">Uncharacterized protein</fullName>
    </submittedName>
</protein>
<keyword evidence="1" id="KW-0812">Transmembrane</keyword>
<name>A0A7T0G4X6_9BACT</name>